<dbReference type="PIRSF" id="PIRSF001549">
    <property type="entry name" value="His-tRNA_synth"/>
    <property type="match status" value="1"/>
</dbReference>
<dbReference type="InterPro" id="IPR015807">
    <property type="entry name" value="His-tRNA-ligase"/>
</dbReference>
<dbReference type="PANTHER" id="PTHR43707">
    <property type="entry name" value="HISTIDYL-TRNA SYNTHETASE"/>
    <property type="match status" value="1"/>
</dbReference>
<dbReference type="CDD" id="cd00859">
    <property type="entry name" value="HisRS_anticodon"/>
    <property type="match status" value="1"/>
</dbReference>
<protein>
    <recommendedName>
        <fullName evidence="2">histidine--tRNA ligase</fullName>
        <ecNumber evidence="2">6.1.1.21</ecNumber>
    </recommendedName>
    <alternativeName>
        <fullName evidence="8">Histidyl-tRNA synthetase</fullName>
    </alternativeName>
</protein>
<proteinExistence type="inferred from homology"/>
<evidence type="ECO:0000256" key="4">
    <source>
        <dbReference type="ARBA" id="ARBA00022741"/>
    </source>
</evidence>
<sequence length="418" mass="46520">MISSVRGTRDIVPGQVERWQYVEMTARRVCELYGYTEIRTPIIEREELFTKGTGQTTDIVQKEMYSFTDRGDERVTLRPEATPGVVRAFVEHALEQALTQPKLYTLGPMFRYERPQKGRYRQFHQLNVEVFGVADPSIDAELMEMAASLIHALGITGSELVINSVGCPKCRPKFSAALVKALGDDVERLCGDCQRRAKTNPLRIFDCKITADQAIIDALPHSVDYLCVDCGKHFEEVQDHLNRYGQVFTISHRLVRGLDYYTRTTFELVQASLGAQNALLGGGRYDGLVKQLGGPDRAGIGFAAGLERLVLALPENRVTAPVPDAFVASFGEDVREEAFIVAKTLRDAGLRTLIDYDRRSAKSQMKRADRAGARYVVIVGGDELARGEVTLKDMTTGEQRAVARESLLDLLKTTEPGQ</sequence>
<keyword evidence="4" id="KW-0547">Nucleotide-binding</keyword>
<evidence type="ECO:0000259" key="10">
    <source>
        <dbReference type="PROSITE" id="PS50862"/>
    </source>
</evidence>
<evidence type="ECO:0000256" key="1">
    <source>
        <dbReference type="ARBA" id="ARBA00008226"/>
    </source>
</evidence>
<accession>A0A381NPD3</accession>
<dbReference type="InterPro" id="IPR036621">
    <property type="entry name" value="Anticodon-bd_dom_sf"/>
</dbReference>
<dbReference type="GO" id="GO:0004821">
    <property type="term" value="F:histidine-tRNA ligase activity"/>
    <property type="evidence" value="ECO:0007669"/>
    <property type="project" value="UniProtKB-EC"/>
</dbReference>
<dbReference type="SUPFAM" id="SSF55681">
    <property type="entry name" value="Class II aaRS and biotin synthetases"/>
    <property type="match status" value="1"/>
</dbReference>
<dbReference type="GO" id="GO:0006427">
    <property type="term" value="P:histidyl-tRNA aminoacylation"/>
    <property type="evidence" value="ECO:0007669"/>
    <property type="project" value="InterPro"/>
</dbReference>
<dbReference type="SUPFAM" id="SSF52954">
    <property type="entry name" value="Class II aaRS ABD-related"/>
    <property type="match status" value="1"/>
</dbReference>
<keyword evidence="7" id="KW-0030">Aminoacyl-tRNA synthetase</keyword>
<keyword evidence="5" id="KW-0067">ATP-binding</keyword>
<dbReference type="Gene3D" id="3.40.50.800">
    <property type="entry name" value="Anticodon-binding domain"/>
    <property type="match status" value="1"/>
</dbReference>
<dbReference type="InterPro" id="IPR004154">
    <property type="entry name" value="Anticodon-bd"/>
</dbReference>
<name>A0A381NPD3_9ZZZZ</name>
<evidence type="ECO:0000256" key="5">
    <source>
        <dbReference type="ARBA" id="ARBA00022840"/>
    </source>
</evidence>
<evidence type="ECO:0000256" key="7">
    <source>
        <dbReference type="ARBA" id="ARBA00023146"/>
    </source>
</evidence>
<dbReference type="PANTHER" id="PTHR43707:SF1">
    <property type="entry name" value="HISTIDINE--TRNA LIGASE, MITOCHONDRIAL-RELATED"/>
    <property type="match status" value="1"/>
</dbReference>
<evidence type="ECO:0000256" key="3">
    <source>
        <dbReference type="ARBA" id="ARBA00022598"/>
    </source>
</evidence>
<dbReference type="Pfam" id="PF13393">
    <property type="entry name" value="tRNA-synt_His"/>
    <property type="match status" value="1"/>
</dbReference>
<dbReference type="EMBL" id="UINC01000501">
    <property type="protein sequence ID" value="SUZ56445.1"/>
    <property type="molecule type" value="Genomic_DNA"/>
</dbReference>
<gene>
    <name evidence="11" type="ORF">METZ01_LOCUS9299</name>
</gene>
<dbReference type="InterPro" id="IPR041715">
    <property type="entry name" value="HisRS-like_core"/>
</dbReference>
<dbReference type="HAMAP" id="MF_00127">
    <property type="entry name" value="His_tRNA_synth"/>
    <property type="match status" value="1"/>
</dbReference>
<dbReference type="GO" id="GO:0005737">
    <property type="term" value="C:cytoplasm"/>
    <property type="evidence" value="ECO:0007669"/>
    <property type="project" value="InterPro"/>
</dbReference>
<dbReference type="InterPro" id="IPR006195">
    <property type="entry name" value="aa-tRNA-synth_II"/>
</dbReference>
<dbReference type="InterPro" id="IPR004516">
    <property type="entry name" value="HisRS/HisZ"/>
</dbReference>
<keyword evidence="3" id="KW-0436">Ligase</keyword>
<evidence type="ECO:0000256" key="2">
    <source>
        <dbReference type="ARBA" id="ARBA00012815"/>
    </source>
</evidence>
<comment type="similarity">
    <text evidence="1">Belongs to the class-II aminoacyl-tRNA synthetase family.</text>
</comment>
<evidence type="ECO:0000313" key="11">
    <source>
        <dbReference type="EMBL" id="SUZ56445.1"/>
    </source>
</evidence>
<reference evidence="11" key="1">
    <citation type="submission" date="2018-05" db="EMBL/GenBank/DDBJ databases">
        <authorList>
            <person name="Lanie J.A."/>
            <person name="Ng W.-L."/>
            <person name="Kazmierczak K.M."/>
            <person name="Andrzejewski T.M."/>
            <person name="Davidsen T.M."/>
            <person name="Wayne K.J."/>
            <person name="Tettelin H."/>
            <person name="Glass J.I."/>
            <person name="Rusch D."/>
            <person name="Podicherti R."/>
            <person name="Tsui H.-C.T."/>
            <person name="Winkler M.E."/>
        </authorList>
    </citation>
    <scope>NUCLEOTIDE SEQUENCE</scope>
</reference>
<dbReference type="GO" id="GO:0005524">
    <property type="term" value="F:ATP binding"/>
    <property type="evidence" value="ECO:0007669"/>
    <property type="project" value="UniProtKB-KW"/>
</dbReference>
<dbReference type="NCBIfam" id="TIGR00442">
    <property type="entry name" value="hisS"/>
    <property type="match status" value="1"/>
</dbReference>
<comment type="catalytic activity">
    <reaction evidence="9">
        <text>tRNA(His) + L-histidine + ATP = L-histidyl-tRNA(His) + AMP + diphosphate + H(+)</text>
        <dbReference type="Rhea" id="RHEA:17313"/>
        <dbReference type="Rhea" id="RHEA-COMP:9665"/>
        <dbReference type="Rhea" id="RHEA-COMP:9689"/>
        <dbReference type="ChEBI" id="CHEBI:15378"/>
        <dbReference type="ChEBI" id="CHEBI:30616"/>
        <dbReference type="ChEBI" id="CHEBI:33019"/>
        <dbReference type="ChEBI" id="CHEBI:57595"/>
        <dbReference type="ChEBI" id="CHEBI:78442"/>
        <dbReference type="ChEBI" id="CHEBI:78527"/>
        <dbReference type="ChEBI" id="CHEBI:456215"/>
        <dbReference type="EC" id="6.1.1.21"/>
    </reaction>
</comment>
<dbReference type="EC" id="6.1.1.21" evidence="2"/>
<organism evidence="11">
    <name type="scientific">marine metagenome</name>
    <dbReference type="NCBI Taxonomy" id="408172"/>
    <lineage>
        <taxon>unclassified sequences</taxon>
        <taxon>metagenomes</taxon>
        <taxon>ecological metagenomes</taxon>
    </lineage>
</organism>
<dbReference type="PROSITE" id="PS50862">
    <property type="entry name" value="AA_TRNA_LIGASE_II"/>
    <property type="match status" value="1"/>
</dbReference>
<evidence type="ECO:0000256" key="9">
    <source>
        <dbReference type="ARBA" id="ARBA00047639"/>
    </source>
</evidence>
<dbReference type="CDD" id="cd00773">
    <property type="entry name" value="HisRS-like_core"/>
    <property type="match status" value="1"/>
</dbReference>
<dbReference type="InterPro" id="IPR033656">
    <property type="entry name" value="HisRS_anticodon"/>
</dbReference>
<dbReference type="InterPro" id="IPR045864">
    <property type="entry name" value="aa-tRNA-synth_II/BPL/LPL"/>
</dbReference>
<evidence type="ECO:0000256" key="8">
    <source>
        <dbReference type="ARBA" id="ARBA00030619"/>
    </source>
</evidence>
<dbReference type="Pfam" id="PF03129">
    <property type="entry name" value="HGTP_anticodon"/>
    <property type="match status" value="1"/>
</dbReference>
<dbReference type="Gene3D" id="3.30.930.10">
    <property type="entry name" value="Bira Bifunctional Protein, Domain 2"/>
    <property type="match status" value="1"/>
</dbReference>
<evidence type="ECO:0000256" key="6">
    <source>
        <dbReference type="ARBA" id="ARBA00022917"/>
    </source>
</evidence>
<feature type="domain" description="Aminoacyl-transfer RNA synthetases class-II family profile" evidence="10">
    <location>
        <begin position="1"/>
        <end position="323"/>
    </location>
</feature>
<dbReference type="AlphaFoldDB" id="A0A381NPD3"/>
<keyword evidence="6" id="KW-0648">Protein biosynthesis</keyword>